<dbReference type="RefSeq" id="WP_262400235.1">
    <property type="nucleotide sequence ID" value="NZ_JACRTB010000014.1"/>
</dbReference>
<dbReference type="Pfam" id="PF00528">
    <property type="entry name" value="BPD_transp_1"/>
    <property type="match status" value="1"/>
</dbReference>
<proteinExistence type="inferred from homology"/>
<comment type="similarity">
    <text evidence="5">Belongs to the binding-protein-dependent transport system permease family.</text>
</comment>
<reference evidence="7 8" key="1">
    <citation type="submission" date="2020-08" db="EMBL/GenBank/DDBJ databases">
        <title>Genome public.</title>
        <authorList>
            <person name="Liu C."/>
            <person name="Sun Q."/>
        </authorList>
    </citation>
    <scope>NUCLEOTIDE SEQUENCE [LARGE SCALE GENOMIC DNA]</scope>
    <source>
        <strain evidence="7 8">BX1</strain>
    </source>
</reference>
<sequence>MRLREWLGRAVLAAGFSLSLLLIGAVLLAAAARGLRGFDPGMVLRTPSVLYGRTGLLPQILNTAVLCLLSLSAALPIGFGCAVLLLRAGDSPAAGILSAALGALSSVPTAVYGLFGLLAFSQGLGLRYSILSGVLTAALLLLPTAAKTACRAMEGLAHSCLPSARALGATEAECYCGIILPAARRGLASAALLCAARVAGESAALLLTSGIGNAAPPLDPRGWGNYLLSSGATLAVGIYQALLEGENDAAFAAALVLLLLLLLLGRAARVLGGKQNADQDNG</sequence>
<keyword evidence="5" id="KW-0813">Transport</keyword>
<dbReference type="InterPro" id="IPR000515">
    <property type="entry name" value="MetI-like"/>
</dbReference>
<dbReference type="EMBL" id="JACRTB010000014">
    <property type="protein sequence ID" value="MBC8576736.1"/>
    <property type="molecule type" value="Genomic_DNA"/>
</dbReference>
<dbReference type="SUPFAM" id="SSF161098">
    <property type="entry name" value="MetI-like"/>
    <property type="match status" value="1"/>
</dbReference>
<keyword evidence="2 5" id="KW-0812">Transmembrane</keyword>
<protein>
    <submittedName>
        <fullName evidence="7">ABC transporter permease subunit</fullName>
    </submittedName>
</protein>
<evidence type="ECO:0000256" key="5">
    <source>
        <dbReference type="RuleBase" id="RU363032"/>
    </source>
</evidence>
<feature type="transmembrane region" description="Helical" evidence="5">
    <location>
        <begin position="126"/>
        <end position="146"/>
    </location>
</feature>
<gene>
    <name evidence="7" type="ORF">H8717_10025</name>
</gene>
<comment type="subcellular location">
    <subcellularLocation>
        <location evidence="5">Cell membrane</location>
        <topology evidence="5">Multi-pass membrane protein</topology>
    </subcellularLocation>
    <subcellularLocation>
        <location evidence="1">Membrane</location>
        <topology evidence="1">Multi-pass membrane protein</topology>
    </subcellularLocation>
</comment>
<evidence type="ECO:0000256" key="2">
    <source>
        <dbReference type="ARBA" id="ARBA00022692"/>
    </source>
</evidence>
<evidence type="ECO:0000256" key="3">
    <source>
        <dbReference type="ARBA" id="ARBA00022989"/>
    </source>
</evidence>
<keyword evidence="4 5" id="KW-0472">Membrane</keyword>
<evidence type="ECO:0000313" key="7">
    <source>
        <dbReference type="EMBL" id="MBC8576736.1"/>
    </source>
</evidence>
<accession>A0ABR7NK03</accession>
<evidence type="ECO:0000256" key="1">
    <source>
        <dbReference type="ARBA" id="ARBA00004141"/>
    </source>
</evidence>
<evidence type="ECO:0000259" key="6">
    <source>
        <dbReference type="PROSITE" id="PS50928"/>
    </source>
</evidence>
<dbReference type="PANTHER" id="PTHR43470:SF3">
    <property type="entry name" value="PHOSPHATE TRANSPORT SYSTEM PERMEASE PROTEIN PSTA-RELATED"/>
    <property type="match status" value="1"/>
</dbReference>
<dbReference type="Gene3D" id="1.10.3720.10">
    <property type="entry name" value="MetI-like"/>
    <property type="match status" value="1"/>
</dbReference>
<comment type="caution">
    <text evidence="7">The sequence shown here is derived from an EMBL/GenBank/DDBJ whole genome shotgun (WGS) entry which is preliminary data.</text>
</comment>
<feature type="transmembrane region" description="Helical" evidence="5">
    <location>
        <begin position="61"/>
        <end position="86"/>
    </location>
</feature>
<name>A0ABR7NK03_9FIRM</name>
<feature type="transmembrane region" description="Helical" evidence="5">
    <location>
        <begin position="249"/>
        <end position="268"/>
    </location>
</feature>
<dbReference type="InterPro" id="IPR035906">
    <property type="entry name" value="MetI-like_sf"/>
</dbReference>
<keyword evidence="3 5" id="KW-1133">Transmembrane helix</keyword>
<feature type="transmembrane region" description="Helical" evidence="5">
    <location>
        <begin position="93"/>
        <end position="120"/>
    </location>
</feature>
<dbReference type="PANTHER" id="PTHR43470">
    <property type="entry name" value="PHOSPHATE TRANSPORT SYSTEM PERMEASE PROTEIN PSTA-RELATED"/>
    <property type="match status" value="1"/>
</dbReference>
<feature type="domain" description="ABC transmembrane type-1" evidence="6">
    <location>
        <begin position="60"/>
        <end position="268"/>
    </location>
</feature>
<keyword evidence="8" id="KW-1185">Reference proteome</keyword>
<dbReference type="PROSITE" id="PS50928">
    <property type="entry name" value="ABC_TM1"/>
    <property type="match status" value="1"/>
</dbReference>
<evidence type="ECO:0000313" key="8">
    <source>
        <dbReference type="Proteomes" id="UP000658131"/>
    </source>
</evidence>
<dbReference type="Proteomes" id="UP000658131">
    <property type="component" value="Unassembled WGS sequence"/>
</dbReference>
<organism evidence="7 8">
    <name type="scientific">Yanshouia hominis</name>
    <dbReference type="NCBI Taxonomy" id="2763673"/>
    <lineage>
        <taxon>Bacteria</taxon>
        <taxon>Bacillati</taxon>
        <taxon>Bacillota</taxon>
        <taxon>Clostridia</taxon>
        <taxon>Eubacteriales</taxon>
        <taxon>Oscillospiraceae</taxon>
        <taxon>Yanshouia</taxon>
    </lineage>
</organism>
<evidence type="ECO:0000256" key="4">
    <source>
        <dbReference type="ARBA" id="ARBA00023136"/>
    </source>
</evidence>